<accession>A0A1G2HL20</accession>
<evidence type="ECO:0000313" key="2">
    <source>
        <dbReference type="EMBL" id="OGZ63155.1"/>
    </source>
</evidence>
<sequence>MPKNIAQKVSIENGSRENSIPDWVKERAVLDAEAEALKDNFKRGRKAKKMPEIPVDEPKKEQ</sequence>
<dbReference type="EMBL" id="MHOL01000005">
    <property type="protein sequence ID" value="OGZ63155.1"/>
    <property type="molecule type" value="Genomic_DNA"/>
</dbReference>
<dbReference type="AlphaFoldDB" id="A0A1G2HL20"/>
<evidence type="ECO:0000256" key="1">
    <source>
        <dbReference type="SAM" id="MobiDB-lite"/>
    </source>
</evidence>
<protein>
    <submittedName>
        <fullName evidence="2">Uncharacterized protein</fullName>
    </submittedName>
</protein>
<reference evidence="2 3" key="1">
    <citation type="journal article" date="2016" name="Nat. Commun.">
        <title>Thousands of microbial genomes shed light on interconnected biogeochemical processes in an aquifer system.</title>
        <authorList>
            <person name="Anantharaman K."/>
            <person name="Brown C.T."/>
            <person name="Hug L.A."/>
            <person name="Sharon I."/>
            <person name="Castelle C.J."/>
            <person name="Probst A.J."/>
            <person name="Thomas B.C."/>
            <person name="Singh A."/>
            <person name="Wilkins M.J."/>
            <person name="Karaoz U."/>
            <person name="Brodie E.L."/>
            <person name="Williams K.H."/>
            <person name="Hubbard S.S."/>
            <person name="Banfield J.F."/>
        </authorList>
    </citation>
    <scope>NUCLEOTIDE SEQUENCE [LARGE SCALE GENOMIC DNA]</scope>
</reference>
<comment type="caution">
    <text evidence="2">The sequence shown here is derived from an EMBL/GenBank/DDBJ whole genome shotgun (WGS) entry which is preliminary data.</text>
</comment>
<name>A0A1G2HL20_9BACT</name>
<organism evidence="2 3">
    <name type="scientific">Candidatus Staskawiczbacteria bacterium RIFCSPHIGHO2_01_FULL_34_27</name>
    <dbReference type="NCBI Taxonomy" id="1802199"/>
    <lineage>
        <taxon>Bacteria</taxon>
        <taxon>Candidatus Staskawicziibacteriota</taxon>
    </lineage>
</organism>
<dbReference type="Proteomes" id="UP000178991">
    <property type="component" value="Unassembled WGS sequence"/>
</dbReference>
<gene>
    <name evidence="2" type="ORF">A2639_03075</name>
</gene>
<evidence type="ECO:0000313" key="3">
    <source>
        <dbReference type="Proteomes" id="UP000178991"/>
    </source>
</evidence>
<feature type="region of interest" description="Disordered" evidence="1">
    <location>
        <begin position="39"/>
        <end position="62"/>
    </location>
</feature>
<proteinExistence type="predicted"/>